<gene>
    <name evidence="2" type="ORF">M0R45_011417</name>
</gene>
<evidence type="ECO:0000313" key="3">
    <source>
        <dbReference type="Proteomes" id="UP001457282"/>
    </source>
</evidence>
<keyword evidence="3" id="KW-1185">Reference proteome</keyword>
<name>A0AAW1YAQ7_RUBAR</name>
<protein>
    <submittedName>
        <fullName evidence="2">Uncharacterized protein</fullName>
    </submittedName>
</protein>
<dbReference type="AlphaFoldDB" id="A0AAW1YAQ7"/>
<sequence>MVMVLKKLQNPAGAAIVWTETDEKLVGKSESTEANGFKPKKGSVFPAKRRLVKTMVLHSILKFVASVLSSAEANPISLSPPKIPNAKKCNHSQILPYPNSYDDGKLAMRR</sequence>
<accession>A0AAW1YAQ7</accession>
<evidence type="ECO:0000313" key="2">
    <source>
        <dbReference type="EMBL" id="KAK9945927.1"/>
    </source>
</evidence>
<comment type="caution">
    <text evidence="2">The sequence shown here is derived from an EMBL/GenBank/DDBJ whole genome shotgun (WGS) entry which is preliminary data.</text>
</comment>
<organism evidence="2 3">
    <name type="scientific">Rubus argutus</name>
    <name type="common">Southern blackberry</name>
    <dbReference type="NCBI Taxonomy" id="59490"/>
    <lineage>
        <taxon>Eukaryota</taxon>
        <taxon>Viridiplantae</taxon>
        <taxon>Streptophyta</taxon>
        <taxon>Embryophyta</taxon>
        <taxon>Tracheophyta</taxon>
        <taxon>Spermatophyta</taxon>
        <taxon>Magnoliopsida</taxon>
        <taxon>eudicotyledons</taxon>
        <taxon>Gunneridae</taxon>
        <taxon>Pentapetalae</taxon>
        <taxon>rosids</taxon>
        <taxon>fabids</taxon>
        <taxon>Rosales</taxon>
        <taxon>Rosaceae</taxon>
        <taxon>Rosoideae</taxon>
        <taxon>Rosoideae incertae sedis</taxon>
        <taxon>Rubus</taxon>
    </lineage>
</organism>
<feature type="region of interest" description="Disordered" evidence="1">
    <location>
        <begin position="89"/>
        <end position="110"/>
    </location>
</feature>
<dbReference type="EMBL" id="JBEDUW010000002">
    <property type="protein sequence ID" value="KAK9945927.1"/>
    <property type="molecule type" value="Genomic_DNA"/>
</dbReference>
<evidence type="ECO:0000256" key="1">
    <source>
        <dbReference type="SAM" id="MobiDB-lite"/>
    </source>
</evidence>
<dbReference type="Proteomes" id="UP001457282">
    <property type="component" value="Unassembled WGS sequence"/>
</dbReference>
<proteinExistence type="predicted"/>
<reference evidence="2 3" key="1">
    <citation type="journal article" date="2023" name="G3 (Bethesda)">
        <title>A chromosome-length genome assembly and annotation of blackberry (Rubus argutus, cv. 'Hillquist').</title>
        <authorList>
            <person name="Bruna T."/>
            <person name="Aryal R."/>
            <person name="Dudchenko O."/>
            <person name="Sargent D.J."/>
            <person name="Mead D."/>
            <person name="Buti M."/>
            <person name="Cavallini A."/>
            <person name="Hytonen T."/>
            <person name="Andres J."/>
            <person name="Pham M."/>
            <person name="Weisz D."/>
            <person name="Mascagni F."/>
            <person name="Usai G."/>
            <person name="Natali L."/>
            <person name="Bassil N."/>
            <person name="Fernandez G.E."/>
            <person name="Lomsadze A."/>
            <person name="Armour M."/>
            <person name="Olukolu B."/>
            <person name="Poorten T."/>
            <person name="Britton C."/>
            <person name="Davik J."/>
            <person name="Ashrafi H."/>
            <person name="Aiden E.L."/>
            <person name="Borodovsky M."/>
            <person name="Worthington M."/>
        </authorList>
    </citation>
    <scope>NUCLEOTIDE SEQUENCE [LARGE SCALE GENOMIC DNA]</scope>
    <source>
        <strain evidence="2">PI 553951</strain>
    </source>
</reference>